<accession>A0A9N9J4Y7</accession>
<dbReference type="Proteomes" id="UP000789508">
    <property type="component" value="Unassembled WGS sequence"/>
</dbReference>
<reference evidence="1" key="1">
    <citation type="submission" date="2021-06" db="EMBL/GenBank/DDBJ databases">
        <authorList>
            <person name="Kallberg Y."/>
            <person name="Tangrot J."/>
            <person name="Rosling A."/>
        </authorList>
    </citation>
    <scope>NUCLEOTIDE SEQUENCE</scope>
    <source>
        <strain evidence="1">FL130A</strain>
    </source>
</reference>
<keyword evidence="2" id="KW-1185">Reference proteome</keyword>
<feature type="non-terminal residue" evidence="1">
    <location>
        <position position="1"/>
    </location>
</feature>
<dbReference type="AlphaFoldDB" id="A0A9N9J4Y7"/>
<dbReference type="EMBL" id="CAJVPS010047258">
    <property type="protein sequence ID" value="CAG8762609.1"/>
    <property type="molecule type" value="Genomic_DNA"/>
</dbReference>
<proteinExistence type="predicted"/>
<protein>
    <submittedName>
        <fullName evidence="1">5986_t:CDS:1</fullName>
    </submittedName>
</protein>
<evidence type="ECO:0000313" key="1">
    <source>
        <dbReference type="EMBL" id="CAG8762609.1"/>
    </source>
</evidence>
<dbReference type="OrthoDB" id="2398927at2759"/>
<name>A0A9N9J4Y7_9GLOM</name>
<organism evidence="1 2">
    <name type="scientific">Ambispora leptoticha</name>
    <dbReference type="NCBI Taxonomy" id="144679"/>
    <lineage>
        <taxon>Eukaryota</taxon>
        <taxon>Fungi</taxon>
        <taxon>Fungi incertae sedis</taxon>
        <taxon>Mucoromycota</taxon>
        <taxon>Glomeromycotina</taxon>
        <taxon>Glomeromycetes</taxon>
        <taxon>Archaeosporales</taxon>
        <taxon>Ambisporaceae</taxon>
        <taxon>Ambispora</taxon>
    </lineage>
</organism>
<evidence type="ECO:0000313" key="2">
    <source>
        <dbReference type="Proteomes" id="UP000789508"/>
    </source>
</evidence>
<comment type="caution">
    <text evidence="1">The sequence shown here is derived from an EMBL/GenBank/DDBJ whole genome shotgun (WGS) entry which is preliminary data.</text>
</comment>
<gene>
    <name evidence="1" type="ORF">ALEPTO_LOCUS13727</name>
</gene>
<sequence>AYEHGGVVQIISKSFGNELFHKKNYPNVGKLTREEKSFVKKVFDYFYQYTNQELWDFSHDDPS</sequence>